<evidence type="ECO:0000256" key="8">
    <source>
        <dbReference type="ARBA" id="ARBA00022723"/>
    </source>
</evidence>
<keyword evidence="9 10" id="KW-0413">Isomerase</keyword>
<dbReference type="Gene3D" id="3.20.20.70">
    <property type="entry name" value="Aldolase class I"/>
    <property type="match status" value="1"/>
</dbReference>
<comment type="cofactor">
    <cofactor evidence="2">
        <name>Mn(2+)</name>
        <dbReference type="ChEBI" id="CHEBI:29035"/>
    </cofactor>
</comment>
<evidence type="ECO:0000256" key="14">
    <source>
        <dbReference type="PIRSR" id="PIRSR001461-3"/>
    </source>
</evidence>
<dbReference type="SUPFAM" id="SSF51366">
    <property type="entry name" value="Ribulose-phoshate binding barrel"/>
    <property type="match status" value="1"/>
</dbReference>
<evidence type="ECO:0000256" key="3">
    <source>
        <dbReference type="ARBA" id="ARBA00001941"/>
    </source>
</evidence>
<keyword evidence="13" id="KW-0170">Cobalt</keyword>
<evidence type="ECO:0000256" key="4">
    <source>
        <dbReference type="ARBA" id="ARBA00001947"/>
    </source>
</evidence>
<feature type="binding site" evidence="10 14">
    <location>
        <begin position="141"/>
        <end position="144"/>
    </location>
    <ligand>
        <name>substrate</name>
    </ligand>
</feature>
<dbReference type="GO" id="GO:0006098">
    <property type="term" value="P:pentose-phosphate shunt"/>
    <property type="evidence" value="ECO:0007669"/>
    <property type="project" value="UniProtKB-UniRule"/>
</dbReference>
<dbReference type="InterPro" id="IPR013785">
    <property type="entry name" value="Aldolase_TIM"/>
</dbReference>
<feature type="binding site" evidence="10 14">
    <location>
        <begin position="196"/>
        <end position="197"/>
    </location>
    <ligand>
        <name>substrate</name>
    </ligand>
</feature>
<dbReference type="AlphaFoldDB" id="A0A4R1QSN8"/>
<dbReference type="HAMAP" id="MF_02227">
    <property type="entry name" value="RPE"/>
    <property type="match status" value="1"/>
</dbReference>
<dbReference type="Pfam" id="PF00834">
    <property type="entry name" value="Ribul_P_3_epim"/>
    <property type="match status" value="1"/>
</dbReference>
<feature type="binding site" evidence="10 13">
    <location>
        <position position="32"/>
    </location>
    <ligand>
        <name>a divalent metal cation</name>
        <dbReference type="ChEBI" id="CHEBI:60240"/>
    </ligand>
</feature>
<evidence type="ECO:0000256" key="6">
    <source>
        <dbReference type="ARBA" id="ARBA00009541"/>
    </source>
</evidence>
<protein>
    <recommendedName>
        <fullName evidence="7 10">Ribulose-phosphate 3-epimerase</fullName>
        <ecNumber evidence="7 10">5.1.3.1</ecNumber>
    </recommendedName>
</protein>
<comment type="cofactor">
    <cofactor evidence="4">
        <name>Zn(2+)</name>
        <dbReference type="ChEBI" id="CHEBI:29105"/>
    </cofactor>
</comment>
<evidence type="ECO:0000256" key="1">
    <source>
        <dbReference type="ARBA" id="ARBA00001782"/>
    </source>
</evidence>
<dbReference type="EMBL" id="SLUO01000010">
    <property type="protein sequence ID" value="TCL56919.1"/>
    <property type="molecule type" value="Genomic_DNA"/>
</dbReference>
<keyword evidence="13" id="KW-0464">Manganese</keyword>
<dbReference type="PIRSF" id="PIRSF001461">
    <property type="entry name" value="RPE"/>
    <property type="match status" value="1"/>
</dbReference>
<dbReference type="OrthoDB" id="1645589at2"/>
<feature type="binding site" evidence="14">
    <location>
        <position position="176"/>
    </location>
    <ligand>
        <name>substrate</name>
    </ligand>
</feature>
<feature type="binding site" evidence="10 13">
    <location>
        <position position="174"/>
    </location>
    <ligand>
        <name>a divalent metal cation</name>
        <dbReference type="ChEBI" id="CHEBI:60240"/>
    </ligand>
</feature>
<comment type="cofactor">
    <cofactor evidence="10 13">
        <name>a divalent metal cation</name>
        <dbReference type="ChEBI" id="CHEBI:60240"/>
    </cofactor>
    <text evidence="10 13">Binds 1 divalent metal cation per subunit.</text>
</comment>
<feature type="active site" description="Proton donor" evidence="10 12">
    <location>
        <position position="174"/>
    </location>
</feature>
<reference evidence="15 16" key="1">
    <citation type="submission" date="2019-03" db="EMBL/GenBank/DDBJ databases">
        <title>Genomic Encyclopedia of Type Strains, Phase IV (KMG-IV): sequencing the most valuable type-strain genomes for metagenomic binning, comparative biology and taxonomic classification.</title>
        <authorList>
            <person name="Goeker M."/>
        </authorList>
    </citation>
    <scope>NUCLEOTIDE SEQUENCE [LARGE SCALE GENOMIC DNA]</scope>
    <source>
        <strain evidence="15 16">DSM 100556</strain>
    </source>
</reference>
<keyword evidence="16" id="KW-1185">Reference proteome</keyword>
<comment type="similarity">
    <text evidence="6 10 11">Belongs to the ribulose-phosphate 3-epimerase family.</text>
</comment>
<dbReference type="STRING" id="1469948.GCA_000732725_02861"/>
<feature type="binding site" evidence="10">
    <location>
        <begin position="174"/>
        <end position="176"/>
    </location>
    <ligand>
        <name>substrate</name>
    </ligand>
</feature>
<evidence type="ECO:0000256" key="10">
    <source>
        <dbReference type="HAMAP-Rule" id="MF_02227"/>
    </source>
</evidence>
<comment type="caution">
    <text evidence="15">The sequence shown here is derived from an EMBL/GenBank/DDBJ whole genome shotgun (WGS) entry which is preliminary data.</text>
</comment>
<dbReference type="CDD" id="cd00429">
    <property type="entry name" value="RPE"/>
    <property type="match status" value="1"/>
</dbReference>
<dbReference type="EC" id="5.1.3.1" evidence="7 10"/>
<dbReference type="GO" id="GO:0004750">
    <property type="term" value="F:D-ribulose-phosphate 3-epimerase activity"/>
    <property type="evidence" value="ECO:0007669"/>
    <property type="project" value="UniProtKB-UniRule"/>
</dbReference>
<evidence type="ECO:0000256" key="12">
    <source>
        <dbReference type="PIRSR" id="PIRSR001461-1"/>
    </source>
</evidence>
<feature type="binding site" evidence="10 13">
    <location>
        <position position="34"/>
    </location>
    <ligand>
        <name>a divalent metal cation</name>
        <dbReference type="ChEBI" id="CHEBI:60240"/>
    </ligand>
</feature>
<comment type="catalytic activity">
    <reaction evidence="1 10 11">
        <text>D-ribulose 5-phosphate = D-xylulose 5-phosphate</text>
        <dbReference type="Rhea" id="RHEA:13677"/>
        <dbReference type="ChEBI" id="CHEBI:57737"/>
        <dbReference type="ChEBI" id="CHEBI:58121"/>
        <dbReference type="EC" id="5.1.3.1"/>
    </reaction>
</comment>
<evidence type="ECO:0000256" key="13">
    <source>
        <dbReference type="PIRSR" id="PIRSR001461-2"/>
    </source>
</evidence>
<comment type="function">
    <text evidence="10">Catalyzes the reversible epimerization of D-ribulose 5-phosphate to D-xylulose 5-phosphate.</text>
</comment>
<gene>
    <name evidence="10" type="primary">rpe</name>
    <name evidence="15" type="ORF">EDD76_11092</name>
</gene>
<proteinExistence type="inferred from homology"/>
<dbReference type="InterPro" id="IPR011060">
    <property type="entry name" value="RibuloseP-bd_barrel"/>
</dbReference>
<comment type="cofactor">
    <cofactor evidence="3">
        <name>Co(2+)</name>
        <dbReference type="ChEBI" id="CHEBI:48828"/>
    </cofactor>
</comment>
<dbReference type="NCBIfam" id="TIGR01163">
    <property type="entry name" value="rpe"/>
    <property type="match status" value="1"/>
</dbReference>
<feature type="active site" description="Proton acceptor" evidence="10 12">
    <location>
        <position position="34"/>
    </location>
</feature>
<keyword evidence="10 11" id="KW-0119">Carbohydrate metabolism</keyword>
<feature type="binding site" evidence="10 14">
    <location>
        <position position="7"/>
    </location>
    <ligand>
        <name>substrate</name>
    </ligand>
</feature>
<evidence type="ECO:0000256" key="11">
    <source>
        <dbReference type="PIRNR" id="PIRNR001461"/>
    </source>
</evidence>
<comment type="cofactor">
    <cofactor evidence="5">
        <name>Fe(2+)</name>
        <dbReference type="ChEBI" id="CHEBI:29033"/>
    </cofactor>
</comment>
<sequence>MLILSPSILAADFSVLGKQIKEVQEAGAQYLHVDVMDGSFVPSISFGMPLISSIRGTSDIIFDVHLMIASPERYIEEFAKCGADIITFHLEAVRDPGVVIDKIHALGKKAGISIKPATPIEAVLPYLGELDMLLVMTVEPGFGGQAYIPESTERIRQARKFVEERGLSTDIQVDGGITADNVHVVLEAGANVIVAGSAIFRGDIGQNVKDMLKSFEAFQK</sequence>
<keyword evidence="8 10" id="KW-0479">Metal-binding</keyword>
<dbReference type="InterPro" id="IPR000056">
    <property type="entry name" value="Ribul_P_3_epim-like"/>
</dbReference>
<dbReference type="NCBIfam" id="NF004076">
    <property type="entry name" value="PRK05581.1-4"/>
    <property type="match status" value="1"/>
</dbReference>
<comment type="pathway">
    <text evidence="10">Carbohydrate degradation.</text>
</comment>
<dbReference type="GO" id="GO:0019323">
    <property type="term" value="P:pentose catabolic process"/>
    <property type="evidence" value="ECO:0007669"/>
    <property type="project" value="UniProtKB-UniRule"/>
</dbReference>
<evidence type="ECO:0000256" key="9">
    <source>
        <dbReference type="ARBA" id="ARBA00023235"/>
    </source>
</evidence>
<name>A0A4R1QSN8_9FIRM</name>
<evidence type="ECO:0000256" key="2">
    <source>
        <dbReference type="ARBA" id="ARBA00001936"/>
    </source>
</evidence>
<dbReference type="FunFam" id="3.20.20.70:FF:000004">
    <property type="entry name" value="Ribulose-phosphate 3-epimerase"/>
    <property type="match status" value="1"/>
</dbReference>
<organism evidence="15 16">
    <name type="scientific">Kineothrix alysoides</name>
    <dbReference type="NCBI Taxonomy" id="1469948"/>
    <lineage>
        <taxon>Bacteria</taxon>
        <taxon>Bacillati</taxon>
        <taxon>Bacillota</taxon>
        <taxon>Clostridia</taxon>
        <taxon>Lachnospirales</taxon>
        <taxon>Lachnospiraceae</taxon>
        <taxon>Kineothrix</taxon>
    </lineage>
</organism>
<dbReference type="InterPro" id="IPR026019">
    <property type="entry name" value="Ribul_P_3_epim"/>
</dbReference>
<feature type="binding site" evidence="10 13">
    <location>
        <position position="65"/>
    </location>
    <ligand>
        <name>a divalent metal cation</name>
        <dbReference type="ChEBI" id="CHEBI:60240"/>
    </ligand>
</feature>
<dbReference type="PANTHER" id="PTHR11749">
    <property type="entry name" value="RIBULOSE-5-PHOSPHATE-3-EPIMERASE"/>
    <property type="match status" value="1"/>
</dbReference>
<feature type="binding site" evidence="10 14">
    <location>
        <position position="65"/>
    </location>
    <ligand>
        <name>substrate</name>
    </ligand>
</feature>
<accession>A0A4R1QSN8</accession>
<evidence type="ECO:0000313" key="16">
    <source>
        <dbReference type="Proteomes" id="UP000295718"/>
    </source>
</evidence>
<dbReference type="Proteomes" id="UP000295718">
    <property type="component" value="Unassembled WGS sequence"/>
</dbReference>
<dbReference type="GO" id="GO:0005737">
    <property type="term" value="C:cytoplasm"/>
    <property type="evidence" value="ECO:0007669"/>
    <property type="project" value="UniProtKB-ARBA"/>
</dbReference>
<evidence type="ECO:0000256" key="7">
    <source>
        <dbReference type="ARBA" id="ARBA00013188"/>
    </source>
</evidence>
<dbReference type="GO" id="GO:0046872">
    <property type="term" value="F:metal ion binding"/>
    <property type="evidence" value="ECO:0007669"/>
    <property type="project" value="UniProtKB-UniRule"/>
</dbReference>
<evidence type="ECO:0000256" key="5">
    <source>
        <dbReference type="ARBA" id="ARBA00001954"/>
    </source>
</evidence>
<evidence type="ECO:0000313" key="15">
    <source>
        <dbReference type="EMBL" id="TCL56919.1"/>
    </source>
</evidence>
<keyword evidence="13" id="KW-0862">Zinc</keyword>
<dbReference type="RefSeq" id="WP_031391525.1">
    <property type="nucleotide sequence ID" value="NZ_JPNB01000002.1"/>
</dbReference>